<evidence type="ECO:0000256" key="2">
    <source>
        <dbReference type="ARBA" id="ARBA00023125"/>
    </source>
</evidence>
<dbReference type="InterPro" id="IPR036388">
    <property type="entry name" value="WH-like_DNA-bd_sf"/>
</dbReference>
<dbReference type="GO" id="GO:0003677">
    <property type="term" value="F:DNA binding"/>
    <property type="evidence" value="ECO:0007669"/>
    <property type="project" value="UniProtKB-KW"/>
</dbReference>
<dbReference type="Gene3D" id="1.10.10.10">
    <property type="entry name" value="Winged helix-like DNA-binding domain superfamily/Winged helix DNA-binding domain"/>
    <property type="match status" value="1"/>
</dbReference>
<dbReference type="SUPFAM" id="SSF51206">
    <property type="entry name" value="cAMP-binding domain-like"/>
    <property type="match status" value="1"/>
</dbReference>
<dbReference type="GO" id="GO:0006355">
    <property type="term" value="P:regulation of DNA-templated transcription"/>
    <property type="evidence" value="ECO:0007669"/>
    <property type="project" value="InterPro"/>
</dbReference>
<sequence length="263" mass="29940">MGGALSARLELDRYPLTGRFLLGRLRDAMSEDEKATIESLIERVEDFDASQQILARGQLCDKSTVLIEGFALRTIEEGNKRFVVGIQVPGDFIDLHAFALKRLDHNIVTLGPARVGFCSHKRIERVMETNAHLARLLWFSTLLDAAIHREWIMKLEQLRASRRAAHILCEIWQRLDFVELGRLGRIETPLTQSDLADMCGTTAIHMNRALAQLRKDDLAHFQRGSVKVPDRRLLERYSHFDPTYLYGEGVLGMQGELTMKNGE</sequence>
<keyword evidence="2" id="KW-0238">DNA-binding</keyword>
<evidence type="ECO:0000313" key="5">
    <source>
        <dbReference type="EMBL" id="RPF71086.1"/>
    </source>
</evidence>
<dbReference type="SUPFAM" id="SSF46785">
    <property type="entry name" value="Winged helix' DNA-binding domain"/>
    <property type="match status" value="1"/>
</dbReference>
<accession>A0A3N5CRW1</accession>
<name>A0A3N5CRW1_9SPHN</name>
<reference evidence="5 6" key="1">
    <citation type="submission" date="2018-11" db="EMBL/GenBank/DDBJ databases">
        <title>Erythrobacter spongiae sp. nov., isolated from a marine sponge.</title>
        <authorList>
            <person name="Zhuang L."/>
            <person name="Luo L."/>
        </authorList>
    </citation>
    <scope>NUCLEOTIDE SEQUENCE [LARGE SCALE GENOMIC DNA]</scope>
    <source>
        <strain evidence="5 6">HN-E23</strain>
    </source>
</reference>
<dbReference type="InterPro" id="IPR036390">
    <property type="entry name" value="WH_DNA-bd_sf"/>
</dbReference>
<evidence type="ECO:0000313" key="6">
    <source>
        <dbReference type="Proteomes" id="UP000275232"/>
    </source>
</evidence>
<dbReference type="InterPro" id="IPR012318">
    <property type="entry name" value="HTH_CRP"/>
</dbReference>
<keyword evidence="6" id="KW-1185">Reference proteome</keyword>
<dbReference type="Pfam" id="PF13545">
    <property type="entry name" value="HTH_Crp_2"/>
    <property type="match status" value="1"/>
</dbReference>
<dbReference type="EMBL" id="RPFZ01000001">
    <property type="protein sequence ID" value="RPF71086.1"/>
    <property type="molecule type" value="Genomic_DNA"/>
</dbReference>
<dbReference type="Proteomes" id="UP000275232">
    <property type="component" value="Unassembled WGS sequence"/>
</dbReference>
<dbReference type="InterPro" id="IPR014710">
    <property type="entry name" value="RmlC-like_jellyroll"/>
</dbReference>
<feature type="domain" description="HTH crp-type" evidence="4">
    <location>
        <begin position="158"/>
        <end position="232"/>
    </location>
</feature>
<gene>
    <name evidence="5" type="ORF">EG799_05260</name>
</gene>
<dbReference type="PROSITE" id="PS51063">
    <property type="entry name" value="HTH_CRP_2"/>
    <property type="match status" value="1"/>
</dbReference>
<organism evidence="5 6">
    <name type="scientific">Aurantiacibacter spongiae</name>
    <dbReference type="NCBI Taxonomy" id="2488860"/>
    <lineage>
        <taxon>Bacteria</taxon>
        <taxon>Pseudomonadati</taxon>
        <taxon>Pseudomonadota</taxon>
        <taxon>Alphaproteobacteria</taxon>
        <taxon>Sphingomonadales</taxon>
        <taxon>Erythrobacteraceae</taxon>
        <taxon>Aurantiacibacter</taxon>
    </lineage>
</organism>
<dbReference type="Gene3D" id="2.60.120.10">
    <property type="entry name" value="Jelly Rolls"/>
    <property type="match status" value="1"/>
</dbReference>
<comment type="caution">
    <text evidence="5">The sequence shown here is derived from an EMBL/GenBank/DDBJ whole genome shotgun (WGS) entry which is preliminary data.</text>
</comment>
<protein>
    <submittedName>
        <fullName evidence="5">Crp/Fnr family transcriptional regulator</fullName>
    </submittedName>
</protein>
<dbReference type="AlphaFoldDB" id="A0A3N5CRW1"/>
<keyword evidence="1" id="KW-0805">Transcription regulation</keyword>
<evidence type="ECO:0000256" key="1">
    <source>
        <dbReference type="ARBA" id="ARBA00023015"/>
    </source>
</evidence>
<dbReference type="InterPro" id="IPR018490">
    <property type="entry name" value="cNMP-bd_dom_sf"/>
</dbReference>
<evidence type="ECO:0000259" key="4">
    <source>
        <dbReference type="PROSITE" id="PS51063"/>
    </source>
</evidence>
<keyword evidence="3" id="KW-0804">Transcription</keyword>
<proteinExistence type="predicted"/>
<dbReference type="OrthoDB" id="6155297at2"/>
<evidence type="ECO:0000256" key="3">
    <source>
        <dbReference type="ARBA" id="ARBA00023163"/>
    </source>
</evidence>